<protein>
    <submittedName>
        <fullName evidence="4">Glycosyltransferase</fullName>
    </submittedName>
</protein>
<evidence type="ECO:0000313" key="4">
    <source>
        <dbReference type="EMBL" id="NGO38272.1"/>
    </source>
</evidence>
<evidence type="ECO:0000256" key="2">
    <source>
        <dbReference type="ARBA" id="ARBA00022679"/>
    </source>
</evidence>
<dbReference type="GO" id="GO:0016757">
    <property type="term" value="F:glycosyltransferase activity"/>
    <property type="evidence" value="ECO:0007669"/>
    <property type="project" value="UniProtKB-KW"/>
</dbReference>
<feature type="domain" description="Glycosyltransferase subfamily 4-like N-terminal" evidence="3">
    <location>
        <begin position="24"/>
        <end position="113"/>
    </location>
</feature>
<comment type="caution">
    <text evidence="4">The sequence shown here is derived from an EMBL/GenBank/DDBJ whole genome shotgun (WGS) entry which is preliminary data.</text>
</comment>
<dbReference type="SUPFAM" id="SSF53756">
    <property type="entry name" value="UDP-Glycosyltransferase/glycogen phosphorylase"/>
    <property type="match status" value="1"/>
</dbReference>
<evidence type="ECO:0000256" key="1">
    <source>
        <dbReference type="ARBA" id="ARBA00022676"/>
    </source>
</evidence>
<reference evidence="4 5" key="1">
    <citation type="submission" date="2020-02" db="EMBL/GenBank/DDBJ databases">
        <title>Draft genome sequence of Limisphaera ngatamarikiensis NGM72.4T, a thermophilic Verrucomicrobia grouped in subdivision 3.</title>
        <authorList>
            <person name="Carere C.R."/>
            <person name="Steen J."/>
            <person name="Hugenholtz P."/>
            <person name="Stott M.B."/>
        </authorList>
    </citation>
    <scope>NUCLEOTIDE SEQUENCE [LARGE SCALE GENOMIC DNA]</scope>
    <source>
        <strain evidence="4 5">NGM72.4</strain>
    </source>
</reference>
<evidence type="ECO:0000313" key="5">
    <source>
        <dbReference type="Proteomes" id="UP000477311"/>
    </source>
</evidence>
<keyword evidence="1" id="KW-0328">Glycosyltransferase</keyword>
<dbReference type="EMBL" id="JAAKYA010000014">
    <property type="protein sequence ID" value="NGO38272.1"/>
    <property type="molecule type" value="Genomic_DNA"/>
</dbReference>
<accession>A0A6M1RU31</accession>
<dbReference type="Proteomes" id="UP000477311">
    <property type="component" value="Unassembled WGS sequence"/>
</dbReference>
<keyword evidence="5" id="KW-1185">Reference proteome</keyword>
<proteinExistence type="predicted"/>
<dbReference type="AlphaFoldDB" id="A0A6M1RU31"/>
<dbReference type="CDD" id="cd03811">
    <property type="entry name" value="GT4_GT28_WabH-like"/>
    <property type="match status" value="1"/>
</dbReference>
<organism evidence="4 5">
    <name type="scientific">Limisphaera ngatamarikiensis</name>
    <dbReference type="NCBI Taxonomy" id="1324935"/>
    <lineage>
        <taxon>Bacteria</taxon>
        <taxon>Pseudomonadati</taxon>
        <taxon>Verrucomicrobiota</taxon>
        <taxon>Verrucomicrobiia</taxon>
        <taxon>Limisphaerales</taxon>
        <taxon>Limisphaeraceae</taxon>
        <taxon>Limisphaera</taxon>
    </lineage>
</organism>
<dbReference type="PANTHER" id="PTHR12526:SF510">
    <property type="entry name" value="D-INOSITOL 3-PHOSPHATE GLYCOSYLTRANSFERASE"/>
    <property type="match status" value="1"/>
</dbReference>
<dbReference type="RefSeq" id="WP_165105655.1">
    <property type="nucleotide sequence ID" value="NZ_JAAKYA010000014.1"/>
</dbReference>
<keyword evidence="2 4" id="KW-0808">Transferase</keyword>
<gene>
    <name evidence="4" type="ORF">G4L39_02525</name>
</gene>
<dbReference type="Gene3D" id="3.40.50.2000">
    <property type="entry name" value="Glycogen Phosphorylase B"/>
    <property type="match status" value="2"/>
</dbReference>
<sequence>MRVINAMLGLGRGGLEESFVVYHEVLRAAGHEVVSLLDPRAAVAEEVRSLGVLMEPVRVFTRWDPISIWRVRKILRRRAPDAIVTHGNRAGSLLLRAARGRWPVIARLPNYRFRRVLACDGFIAILPDQREALYRAGVPQDRVFHIPSMLPRLPPRRAEVGPLPPVIGVMSRFHPVKGLDVFLHALRWLKDQGVRFRAVLAGDGELRPVLEGLTRQLALEAEVVFPGWVHDKTAFLHSLGVFCLPSLQEAFSRAMLEAMAHEVPLVVTDSDGPRQVVEHERTGLVVPRGNPVALGQALQRLLQEPDLARALARLARAKVESTYTIEATAPLLHRALETVVTRHGKPR</sequence>
<dbReference type="Pfam" id="PF13692">
    <property type="entry name" value="Glyco_trans_1_4"/>
    <property type="match status" value="1"/>
</dbReference>
<evidence type="ECO:0000259" key="3">
    <source>
        <dbReference type="Pfam" id="PF13579"/>
    </source>
</evidence>
<dbReference type="Pfam" id="PF13579">
    <property type="entry name" value="Glyco_trans_4_4"/>
    <property type="match status" value="1"/>
</dbReference>
<dbReference type="InterPro" id="IPR028098">
    <property type="entry name" value="Glyco_trans_4-like_N"/>
</dbReference>
<dbReference type="PANTHER" id="PTHR12526">
    <property type="entry name" value="GLYCOSYLTRANSFERASE"/>
    <property type="match status" value="1"/>
</dbReference>
<name>A0A6M1RU31_9BACT</name>